<keyword evidence="1" id="KW-0677">Repeat</keyword>
<gene>
    <name evidence="7" type="primary">ybiT</name>
    <name evidence="7" type="ORF">CRYO30217_01502</name>
</gene>
<feature type="domain" description="ABC transporter" evidence="6">
    <location>
        <begin position="370"/>
        <end position="587"/>
    </location>
</feature>
<organism evidence="7 8">
    <name type="scientific">Parvicella tangerina</name>
    <dbReference type="NCBI Taxonomy" id="2829795"/>
    <lineage>
        <taxon>Bacteria</taxon>
        <taxon>Pseudomonadati</taxon>
        <taxon>Bacteroidota</taxon>
        <taxon>Flavobacteriia</taxon>
        <taxon>Flavobacteriales</taxon>
        <taxon>Parvicellaceae</taxon>
        <taxon>Parvicella</taxon>
    </lineage>
</organism>
<evidence type="ECO:0000313" key="7">
    <source>
        <dbReference type="EMBL" id="CAG5080978.1"/>
    </source>
</evidence>
<dbReference type="Proteomes" id="UP000683507">
    <property type="component" value="Chromosome"/>
</dbReference>
<evidence type="ECO:0000256" key="3">
    <source>
        <dbReference type="ARBA" id="ARBA00022840"/>
    </source>
</evidence>
<dbReference type="PROSITE" id="PS50893">
    <property type="entry name" value="ABC_TRANSPORTER_2"/>
    <property type="match status" value="2"/>
</dbReference>
<dbReference type="EMBL" id="OU015584">
    <property type="protein sequence ID" value="CAG5080978.1"/>
    <property type="molecule type" value="Genomic_DNA"/>
</dbReference>
<name>A0A916JM56_9FLAO</name>
<evidence type="ECO:0000256" key="5">
    <source>
        <dbReference type="ARBA" id="ARBA00074044"/>
    </source>
</evidence>
<dbReference type="Pfam" id="PF12848">
    <property type="entry name" value="ABC_tran_Xtn"/>
    <property type="match status" value="1"/>
</dbReference>
<feature type="domain" description="ABC transporter" evidence="6">
    <location>
        <begin position="52"/>
        <end position="302"/>
    </location>
</feature>
<keyword evidence="8" id="KW-1185">Reference proteome</keyword>
<evidence type="ECO:0000256" key="2">
    <source>
        <dbReference type="ARBA" id="ARBA00022741"/>
    </source>
</evidence>
<keyword evidence="3 7" id="KW-0067">ATP-binding</keyword>
<dbReference type="GO" id="GO:0005524">
    <property type="term" value="F:ATP binding"/>
    <property type="evidence" value="ECO:0007669"/>
    <property type="project" value="UniProtKB-KW"/>
</dbReference>
<keyword evidence="2" id="KW-0547">Nucleotide-binding</keyword>
<dbReference type="FunFam" id="3.40.50.300:FF:000070">
    <property type="entry name" value="Putative ABC transporter ATP-binding component"/>
    <property type="match status" value="1"/>
</dbReference>
<dbReference type="InterPro" id="IPR003593">
    <property type="entry name" value="AAA+_ATPase"/>
</dbReference>
<evidence type="ECO:0000313" key="8">
    <source>
        <dbReference type="Proteomes" id="UP000683507"/>
    </source>
</evidence>
<sequence>MVFHKVISSYNAILNLNVNGRNEFVNGIKYSIVTFSNWNTYLCSLKIDCIMISTSNLSLQYGKRVLFDEVNIKFTQGNCYGVIGANGAGKSTFLKILAGDIDPTSGQVIFEPGKRMSVLRQDHHAFDEFTVLQTVIKGNEKLWKVMQEKDAIYAKPDFSEEDGMKASELEAEFAEMDGWNAEADAAALLSGLGIAEADHDKLLKDLEGSQKVRILLAQALFGNPDLLILDEPTNDLDLKTITWLEDFLLDFKNTVIVVSHDRHFLDTVCTHIADIDFSKIKLFSGNYTFWYESSQLALRQRASANKKAEDKKKELQEFIARFSANASKSKQATSRKKILDKINIDEIQPSSRKYPAIIFDQARQAGDQILHINDMSYVHEGETLFKDLNLNVMRGDKIAVIADNHLAVSMLFEILNDRVQPTTGDFKFGQTITTSYLPSDNTEYFQTDYNLIDWLRQYAEGDDVDEVYIRGFLGKMLFTGEETFKKASVLSGGEKVRCMVSRMMLKEANFLMLDEPTNHLDLESITAFNNSLKDFTGTIMFSSHDHTFTQTIATRILELTPNGCIDRTTTYDDYINSNKVAEMKAALV</sequence>
<dbReference type="KEGG" id="ptan:CRYO30217_01502"/>
<evidence type="ECO:0000256" key="4">
    <source>
        <dbReference type="ARBA" id="ARBA00061551"/>
    </source>
</evidence>
<dbReference type="PANTHER" id="PTHR42855">
    <property type="entry name" value="ABC TRANSPORTER ATP-BINDING SUBUNIT"/>
    <property type="match status" value="1"/>
</dbReference>
<dbReference type="GO" id="GO:0016887">
    <property type="term" value="F:ATP hydrolysis activity"/>
    <property type="evidence" value="ECO:0007669"/>
    <property type="project" value="InterPro"/>
</dbReference>
<dbReference type="InterPro" id="IPR027417">
    <property type="entry name" value="P-loop_NTPase"/>
</dbReference>
<evidence type="ECO:0000259" key="6">
    <source>
        <dbReference type="PROSITE" id="PS50893"/>
    </source>
</evidence>
<proteinExistence type="inferred from homology"/>
<dbReference type="SUPFAM" id="SSF52540">
    <property type="entry name" value="P-loop containing nucleoside triphosphate hydrolases"/>
    <property type="match status" value="2"/>
</dbReference>
<dbReference type="PANTHER" id="PTHR42855:SF2">
    <property type="entry name" value="DRUG RESISTANCE ABC TRANSPORTER,ATP-BINDING PROTEIN"/>
    <property type="match status" value="1"/>
</dbReference>
<accession>A0A916JM56</accession>
<dbReference type="Gene3D" id="3.40.50.300">
    <property type="entry name" value="P-loop containing nucleotide triphosphate hydrolases"/>
    <property type="match status" value="2"/>
</dbReference>
<comment type="similarity">
    <text evidence="4">Belongs to the ABC transporter superfamily. ABCF family. YbiT subfamily.</text>
</comment>
<dbReference type="InterPro" id="IPR003439">
    <property type="entry name" value="ABC_transporter-like_ATP-bd"/>
</dbReference>
<dbReference type="AlphaFoldDB" id="A0A916JM56"/>
<dbReference type="FunFam" id="3.40.50.300:FF:000011">
    <property type="entry name" value="Putative ABC transporter ATP-binding component"/>
    <property type="match status" value="1"/>
</dbReference>
<dbReference type="InterPro" id="IPR032781">
    <property type="entry name" value="ABC_tran_Xtn"/>
</dbReference>
<protein>
    <recommendedName>
        <fullName evidence="5">Probable ATP-binding protein YbiT</fullName>
    </recommendedName>
</protein>
<dbReference type="Pfam" id="PF00005">
    <property type="entry name" value="ABC_tran"/>
    <property type="match status" value="2"/>
</dbReference>
<dbReference type="InterPro" id="IPR051309">
    <property type="entry name" value="ABCF_ATPase"/>
</dbReference>
<reference evidence="7" key="1">
    <citation type="submission" date="2021-04" db="EMBL/GenBank/DDBJ databases">
        <authorList>
            <person name="Rodrigo-Torres L."/>
            <person name="Arahal R. D."/>
            <person name="Lucena T."/>
        </authorList>
    </citation>
    <scope>NUCLEOTIDE SEQUENCE</scope>
    <source>
        <strain evidence="7">AS29M-1</strain>
    </source>
</reference>
<dbReference type="CDD" id="cd03221">
    <property type="entry name" value="ABCF_EF-3"/>
    <property type="match status" value="2"/>
</dbReference>
<dbReference type="SMART" id="SM00382">
    <property type="entry name" value="AAA"/>
    <property type="match status" value="2"/>
</dbReference>
<evidence type="ECO:0000256" key="1">
    <source>
        <dbReference type="ARBA" id="ARBA00022737"/>
    </source>
</evidence>